<proteinExistence type="predicted"/>
<dbReference type="Pfam" id="PF00069">
    <property type="entry name" value="Pkinase"/>
    <property type="match status" value="1"/>
</dbReference>
<keyword evidence="5" id="KW-1185">Reference proteome</keyword>
<evidence type="ECO:0000256" key="1">
    <source>
        <dbReference type="ARBA" id="ARBA00022741"/>
    </source>
</evidence>
<dbReference type="VEuPathDB" id="FungiDB:BD410DRAFT_747977"/>
<dbReference type="SUPFAM" id="SSF56112">
    <property type="entry name" value="Protein kinase-like (PK-like)"/>
    <property type="match status" value="1"/>
</dbReference>
<dbReference type="Gene3D" id="1.10.510.10">
    <property type="entry name" value="Transferase(Phosphotransferase) domain 1"/>
    <property type="match status" value="1"/>
</dbReference>
<dbReference type="EMBL" id="ML170173">
    <property type="protein sequence ID" value="TDL22815.1"/>
    <property type="molecule type" value="Genomic_DNA"/>
</dbReference>
<dbReference type="PANTHER" id="PTHR24346">
    <property type="entry name" value="MAP/MICROTUBULE AFFINITY-REGULATING KINASE"/>
    <property type="match status" value="1"/>
</dbReference>
<gene>
    <name evidence="4" type="ORF">BD410DRAFT_747977</name>
</gene>
<evidence type="ECO:0000256" key="2">
    <source>
        <dbReference type="ARBA" id="ARBA00022840"/>
    </source>
</evidence>
<organism evidence="4 5">
    <name type="scientific">Rickenella mellea</name>
    <dbReference type="NCBI Taxonomy" id="50990"/>
    <lineage>
        <taxon>Eukaryota</taxon>
        <taxon>Fungi</taxon>
        <taxon>Dikarya</taxon>
        <taxon>Basidiomycota</taxon>
        <taxon>Agaricomycotina</taxon>
        <taxon>Agaricomycetes</taxon>
        <taxon>Hymenochaetales</taxon>
        <taxon>Rickenellaceae</taxon>
        <taxon>Rickenella</taxon>
    </lineage>
</organism>
<sequence>MNLKPGEDIVQRLIYLTTGPEKCDLPIELFGTLTPSEEKWRAMQPFLAANGYTLRPRYQPGWVPSWIDRQKLKYYESPEDSYFLRNPSVMDATRFDKTQVFLKFVRWNSDSHEVRVIRRLNGAELRRDPRNHCIELLDILYPDNFPEYCLLVMPMCTSSSYPKFRRVSETVEFFHQILEGVAFLHEQNMVHRDICMNNIVTDSKDLFPHGCHPQKNSLNADCTWTSYPRKRSQAHIRYTFVDFGLSAWYESEKERVPEVAPWGQDRSAPELSRDVPYDGFKLDVYCMGNLMRHWVEQTWHNMEYLRPLVEMMTRRGPKDRLSAADALAIFGKIRSQLPSTFLVKRIR</sequence>
<dbReference type="GO" id="GO:0035556">
    <property type="term" value="P:intracellular signal transduction"/>
    <property type="evidence" value="ECO:0007669"/>
    <property type="project" value="TreeGrafter"/>
</dbReference>
<dbReference type="InterPro" id="IPR000719">
    <property type="entry name" value="Prot_kinase_dom"/>
</dbReference>
<feature type="non-terminal residue" evidence="4">
    <location>
        <position position="347"/>
    </location>
</feature>
<accession>A0A4Y7Q5W8</accession>
<protein>
    <recommendedName>
        <fullName evidence="3">Protein kinase domain-containing protein</fullName>
    </recommendedName>
</protein>
<feature type="domain" description="Protein kinase" evidence="3">
    <location>
        <begin position="1"/>
        <end position="347"/>
    </location>
</feature>
<dbReference type="SMART" id="SM00220">
    <property type="entry name" value="S_TKc"/>
    <property type="match status" value="1"/>
</dbReference>
<dbReference type="GO" id="GO:0004674">
    <property type="term" value="F:protein serine/threonine kinase activity"/>
    <property type="evidence" value="ECO:0007669"/>
    <property type="project" value="TreeGrafter"/>
</dbReference>
<reference evidence="4 5" key="1">
    <citation type="submission" date="2018-06" db="EMBL/GenBank/DDBJ databases">
        <title>A transcriptomic atlas of mushroom development highlights an independent origin of complex multicellularity.</title>
        <authorList>
            <consortium name="DOE Joint Genome Institute"/>
            <person name="Krizsan K."/>
            <person name="Almasi E."/>
            <person name="Merenyi Z."/>
            <person name="Sahu N."/>
            <person name="Viragh M."/>
            <person name="Koszo T."/>
            <person name="Mondo S."/>
            <person name="Kiss B."/>
            <person name="Balint B."/>
            <person name="Kues U."/>
            <person name="Barry K."/>
            <person name="Hegedus J.C."/>
            <person name="Henrissat B."/>
            <person name="Johnson J."/>
            <person name="Lipzen A."/>
            <person name="Ohm R."/>
            <person name="Nagy I."/>
            <person name="Pangilinan J."/>
            <person name="Yan J."/>
            <person name="Xiong Y."/>
            <person name="Grigoriev I.V."/>
            <person name="Hibbett D.S."/>
            <person name="Nagy L.G."/>
        </authorList>
    </citation>
    <scope>NUCLEOTIDE SEQUENCE [LARGE SCALE GENOMIC DNA]</scope>
    <source>
        <strain evidence="4 5">SZMC22713</strain>
    </source>
</reference>
<dbReference type="PROSITE" id="PS50011">
    <property type="entry name" value="PROTEIN_KINASE_DOM"/>
    <property type="match status" value="1"/>
</dbReference>
<keyword evidence="1" id="KW-0547">Nucleotide-binding</keyword>
<dbReference type="AlphaFoldDB" id="A0A4Y7Q5W8"/>
<evidence type="ECO:0000259" key="3">
    <source>
        <dbReference type="PROSITE" id="PS50011"/>
    </source>
</evidence>
<evidence type="ECO:0000313" key="5">
    <source>
        <dbReference type="Proteomes" id="UP000294933"/>
    </source>
</evidence>
<dbReference type="GO" id="GO:0005737">
    <property type="term" value="C:cytoplasm"/>
    <property type="evidence" value="ECO:0007669"/>
    <property type="project" value="TreeGrafter"/>
</dbReference>
<dbReference type="InterPro" id="IPR011009">
    <property type="entry name" value="Kinase-like_dom_sf"/>
</dbReference>
<dbReference type="PANTHER" id="PTHR24346:SF30">
    <property type="entry name" value="MATERNAL EMBRYONIC LEUCINE ZIPPER KINASE"/>
    <property type="match status" value="1"/>
</dbReference>
<evidence type="ECO:0000313" key="4">
    <source>
        <dbReference type="EMBL" id="TDL22815.1"/>
    </source>
</evidence>
<name>A0A4Y7Q5W8_9AGAM</name>
<dbReference type="OrthoDB" id="5987198at2759"/>
<dbReference type="Proteomes" id="UP000294933">
    <property type="component" value="Unassembled WGS sequence"/>
</dbReference>
<keyword evidence="2" id="KW-0067">ATP-binding</keyword>
<dbReference type="GO" id="GO:0005524">
    <property type="term" value="F:ATP binding"/>
    <property type="evidence" value="ECO:0007669"/>
    <property type="project" value="UniProtKB-KW"/>
</dbReference>